<feature type="transmembrane region" description="Helical" evidence="6">
    <location>
        <begin position="56"/>
        <end position="75"/>
    </location>
</feature>
<accession>A0A9N8VXB7</accession>
<feature type="compositionally biased region" description="Basic and acidic residues" evidence="5">
    <location>
        <begin position="282"/>
        <end position="291"/>
    </location>
</feature>
<reference evidence="8" key="1">
    <citation type="submission" date="2021-06" db="EMBL/GenBank/DDBJ databases">
        <authorList>
            <person name="Kallberg Y."/>
            <person name="Tangrot J."/>
            <person name="Rosling A."/>
        </authorList>
    </citation>
    <scope>NUCLEOTIDE SEQUENCE</scope>
    <source>
        <strain evidence="8">IA702</strain>
    </source>
</reference>
<dbReference type="Pfam" id="PF13886">
    <property type="entry name" value="TM7S3_TM198"/>
    <property type="match status" value="1"/>
</dbReference>
<feature type="transmembrane region" description="Helical" evidence="6">
    <location>
        <begin position="139"/>
        <end position="156"/>
    </location>
</feature>
<keyword evidence="4 6" id="KW-0472">Membrane</keyword>
<keyword evidence="9" id="KW-1185">Reference proteome</keyword>
<feature type="transmembrane region" description="Helical" evidence="6">
    <location>
        <begin position="115"/>
        <end position="133"/>
    </location>
</feature>
<dbReference type="InterPro" id="IPR025256">
    <property type="entry name" value="TM7S3/TM198-like_dom"/>
</dbReference>
<feature type="compositionally biased region" description="Polar residues" evidence="5">
    <location>
        <begin position="262"/>
        <end position="276"/>
    </location>
</feature>
<feature type="domain" description="TM7S3/TM198-like" evidence="7">
    <location>
        <begin position="63"/>
        <end position="226"/>
    </location>
</feature>
<dbReference type="EMBL" id="CAJVPJ010000042">
    <property type="protein sequence ID" value="CAG8464278.1"/>
    <property type="molecule type" value="Genomic_DNA"/>
</dbReference>
<dbReference type="Proteomes" id="UP000789572">
    <property type="component" value="Unassembled WGS sequence"/>
</dbReference>
<dbReference type="PANTHER" id="PTHR39469">
    <property type="entry name" value="CHROMOSOME 1, WHOLE GENOME SHOTGUN SEQUENCE"/>
    <property type="match status" value="1"/>
</dbReference>
<evidence type="ECO:0000259" key="7">
    <source>
        <dbReference type="Pfam" id="PF13886"/>
    </source>
</evidence>
<evidence type="ECO:0000256" key="2">
    <source>
        <dbReference type="ARBA" id="ARBA00022692"/>
    </source>
</evidence>
<gene>
    <name evidence="8" type="ORF">POCULU_LOCUS719</name>
</gene>
<keyword evidence="3 6" id="KW-1133">Transmembrane helix</keyword>
<evidence type="ECO:0000256" key="1">
    <source>
        <dbReference type="ARBA" id="ARBA00004141"/>
    </source>
</evidence>
<feature type="transmembrane region" description="Helical" evidence="6">
    <location>
        <begin position="193"/>
        <end position="215"/>
    </location>
</feature>
<evidence type="ECO:0000256" key="5">
    <source>
        <dbReference type="SAM" id="MobiDB-lite"/>
    </source>
</evidence>
<dbReference type="PANTHER" id="PTHR39469:SF1">
    <property type="entry name" value="DUF4203 DOMAIN-CONTAINING PROTEIN"/>
    <property type="match status" value="1"/>
</dbReference>
<feature type="transmembrane region" description="Helical" evidence="6">
    <location>
        <begin position="81"/>
        <end position="103"/>
    </location>
</feature>
<dbReference type="AlphaFoldDB" id="A0A9N8VXB7"/>
<comment type="subcellular location">
    <subcellularLocation>
        <location evidence="1">Membrane</location>
        <topology evidence="1">Multi-pass membrane protein</topology>
    </subcellularLocation>
</comment>
<organism evidence="8 9">
    <name type="scientific">Paraglomus occultum</name>
    <dbReference type="NCBI Taxonomy" id="144539"/>
    <lineage>
        <taxon>Eukaryota</taxon>
        <taxon>Fungi</taxon>
        <taxon>Fungi incertae sedis</taxon>
        <taxon>Mucoromycota</taxon>
        <taxon>Glomeromycotina</taxon>
        <taxon>Glomeromycetes</taxon>
        <taxon>Paraglomerales</taxon>
        <taxon>Paraglomeraceae</taxon>
        <taxon>Paraglomus</taxon>
    </lineage>
</organism>
<keyword evidence="2 6" id="KW-0812">Transmembrane</keyword>
<feature type="region of interest" description="Disordered" evidence="5">
    <location>
        <begin position="261"/>
        <end position="291"/>
    </location>
</feature>
<protein>
    <submittedName>
        <fullName evidence="8">8750_t:CDS:1</fullName>
    </submittedName>
</protein>
<proteinExistence type="predicted"/>
<dbReference type="OrthoDB" id="102260at2759"/>
<name>A0A9N8VXB7_9GLOM</name>
<feature type="transmembrane region" description="Helical" evidence="6">
    <location>
        <begin position="168"/>
        <end position="187"/>
    </location>
</feature>
<dbReference type="GO" id="GO:0016020">
    <property type="term" value="C:membrane"/>
    <property type="evidence" value="ECO:0007669"/>
    <property type="project" value="UniProtKB-SubCell"/>
</dbReference>
<feature type="transmembrane region" description="Helical" evidence="6">
    <location>
        <begin position="16"/>
        <end position="35"/>
    </location>
</feature>
<evidence type="ECO:0000256" key="3">
    <source>
        <dbReference type="ARBA" id="ARBA00022989"/>
    </source>
</evidence>
<evidence type="ECO:0000256" key="4">
    <source>
        <dbReference type="ARBA" id="ARBA00023136"/>
    </source>
</evidence>
<evidence type="ECO:0000313" key="9">
    <source>
        <dbReference type="Proteomes" id="UP000789572"/>
    </source>
</evidence>
<evidence type="ECO:0000313" key="8">
    <source>
        <dbReference type="EMBL" id="CAG8464278.1"/>
    </source>
</evidence>
<sequence>MSTFTSLLAKHLTSSSWMAIMLVVAVVCLSTSVGATENHMFGVYSYTRANDYPMDVTSYAMAIIFLLTGTVSLFRGNKYKWLTIGLGGFYTAGIMIALFVLKFQNVTNPSEGVRFIYLAIGIAAGVATGLFFVCMWPSGRILVGAIGGHCLAFILLSTRTDGLIELHIPRYIFMALFIVLFGGASAFHRLYPYVAIASTVFTGDYLIMLGADIFAKSGLLAGYKYTWGFTQPDDYRYTVEVDNGIILLTVGLVPPPDANADTLRSASRNDNGNRSSIGAGVDHTRRESRENKPWGMVSSTLAWTMGNRASYFGRTNVAWDLRSLATTERSIYGGSTKE</sequence>
<evidence type="ECO:0000256" key="6">
    <source>
        <dbReference type="SAM" id="Phobius"/>
    </source>
</evidence>
<comment type="caution">
    <text evidence="8">The sequence shown here is derived from an EMBL/GenBank/DDBJ whole genome shotgun (WGS) entry which is preliminary data.</text>
</comment>